<proteinExistence type="predicted"/>
<dbReference type="Proteomes" id="UP000002852">
    <property type="component" value="Unassembled WGS sequence"/>
</dbReference>
<keyword evidence="2" id="KW-1185">Reference proteome</keyword>
<reference evidence="1" key="3">
    <citation type="submission" date="2025-08" db="UniProtKB">
        <authorList>
            <consortium name="Ensembl"/>
        </authorList>
    </citation>
    <scope>IDENTIFICATION</scope>
    <source>
        <strain evidence="1">JP 163 A</strain>
    </source>
</reference>
<evidence type="ECO:0008006" key="3">
    <source>
        <dbReference type="Google" id="ProtNLM"/>
    </source>
</evidence>
<dbReference type="PANTHER" id="PTHR14819:SF9">
    <property type="entry name" value="UP-REGULATOR OF CELL PROLIFERATION-LIKE"/>
    <property type="match status" value="1"/>
</dbReference>
<dbReference type="PANTHER" id="PTHR14819">
    <property type="entry name" value="GTP-BINDING"/>
    <property type="match status" value="1"/>
</dbReference>
<reference evidence="2" key="1">
    <citation type="submission" date="2012-01" db="EMBL/GenBank/DDBJ databases">
        <authorList>
            <person name="Walter R."/>
            <person name="Schartl M."/>
            <person name="Warren W."/>
        </authorList>
    </citation>
    <scope>NUCLEOTIDE SEQUENCE [LARGE SCALE GENOMIC DNA]</scope>
    <source>
        <strain evidence="2">JP 163 A</strain>
    </source>
</reference>
<dbReference type="Ensembl" id="ENSXMAT00000027214.1">
    <property type="protein sequence ID" value="ENSXMAP00000034340.1"/>
    <property type="gene ID" value="ENSXMAG00000024304.1"/>
</dbReference>
<accession>A0A3B5QVK5</accession>
<organism evidence="1 2">
    <name type="scientific">Xiphophorus maculatus</name>
    <name type="common">Southern platyfish</name>
    <name type="synonym">Platypoecilus maculatus</name>
    <dbReference type="NCBI Taxonomy" id="8083"/>
    <lineage>
        <taxon>Eukaryota</taxon>
        <taxon>Metazoa</taxon>
        <taxon>Chordata</taxon>
        <taxon>Craniata</taxon>
        <taxon>Vertebrata</taxon>
        <taxon>Euteleostomi</taxon>
        <taxon>Actinopterygii</taxon>
        <taxon>Neopterygii</taxon>
        <taxon>Teleostei</taxon>
        <taxon>Neoteleostei</taxon>
        <taxon>Acanthomorphata</taxon>
        <taxon>Ovalentaria</taxon>
        <taxon>Atherinomorphae</taxon>
        <taxon>Cyprinodontiformes</taxon>
        <taxon>Poeciliidae</taxon>
        <taxon>Poeciliinae</taxon>
        <taxon>Xiphophorus</taxon>
    </lineage>
</organism>
<dbReference type="AlphaFoldDB" id="A0A3B5QVK5"/>
<evidence type="ECO:0000313" key="1">
    <source>
        <dbReference type="Ensembl" id="ENSXMAP00000034340.1"/>
    </source>
</evidence>
<name>A0A3B5QVK5_XIPMA</name>
<protein>
    <recommendedName>
        <fullName evidence="3">Interferon-induced very large GTPase 1</fullName>
    </recommendedName>
</protein>
<dbReference type="GeneTree" id="ENSGT00940000154390"/>
<sequence>MVNVTARKIKCTSASESNSDDTLRDHLKPAVENFIYRSLGVDIVDRMMRKEEFSTRMSFQYSILLDLISTSDFESFKEYICSYEFYVKSWISKRIKEYFSSGSTVCEFEERRLKSCIGHINAAIKKATAEKSDNLMTFVVKICTELVDKLVISQEALDPFMILNKSDQEQFAHFLKECVQEMTEALRVKFKITKFEAKLSQFHIKPEDELFNRVIGCGKQCPFCKVPCDAGGENHTQHFASMHRPRGLGRYSCDDSRKLMTDICTSLVISDNRFRCRATKNEWHNYKEYREIFPDWNIHPDGSLEASDYWKYVMKTYNKDFAEAYHAEPADIPDAWKKITKEEAEESLKKSFNNK</sequence>
<dbReference type="OMA" id="VEYCETE"/>
<dbReference type="InParanoid" id="A0A3B5QVK5"/>
<dbReference type="InterPro" id="IPR052986">
    <property type="entry name" value="VLIG_GTPase"/>
</dbReference>
<reference evidence="1" key="4">
    <citation type="submission" date="2025-09" db="UniProtKB">
        <authorList>
            <consortium name="Ensembl"/>
        </authorList>
    </citation>
    <scope>IDENTIFICATION</scope>
    <source>
        <strain evidence="1">JP 163 A</strain>
    </source>
</reference>
<reference evidence="2" key="2">
    <citation type="journal article" date="2013" name="Nat. Genet.">
        <title>The genome of the platyfish, Xiphophorus maculatus, provides insights into evolutionary adaptation and several complex traits.</title>
        <authorList>
            <person name="Schartl M."/>
            <person name="Walter R.B."/>
            <person name="Shen Y."/>
            <person name="Garcia T."/>
            <person name="Catchen J."/>
            <person name="Amores A."/>
            <person name="Braasch I."/>
            <person name="Chalopin D."/>
            <person name="Volff J.N."/>
            <person name="Lesch K.P."/>
            <person name="Bisazza A."/>
            <person name="Minx P."/>
            <person name="Hillier L."/>
            <person name="Wilson R.K."/>
            <person name="Fuerstenberg S."/>
            <person name="Boore J."/>
            <person name="Searle S."/>
            <person name="Postlethwait J.H."/>
            <person name="Warren W.C."/>
        </authorList>
    </citation>
    <scope>NUCLEOTIDE SEQUENCE [LARGE SCALE GENOMIC DNA]</scope>
    <source>
        <strain evidence="2">JP 163 A</strain>
    </source>
</reference>
<evidence type="ECO:0000313" key="2">
    <source>
        <dbReference type="Proteomes" id="UP000002852"/>
    </source>
</evidence>